<evidence type="ECO:0000313" key="3">
    <source>
        <dbReference type="Proteomes" id="UP000596063"/>
    </source>
</evidence>
<accession>A0A7T4UQC8</accession>
<dbReference type="SMART" id="SM01264">
    <property type="entry name" value="M16C_associated"/>
    <property type="match status" value="1"/>
</dbReference>
<dbReference type="PANTHER" id="PTHR43016">
    <property type="entry name" value="PRESEQUENCE PROTEASE"/>
    <property type="match status" value="1"/>
</dbReference>
<evidence type="ECO:0000313" key="2">
    <source>
        <dbReference type="EMBL" id="QQD17195.1"/>
    </source>
</evidence>
<keyword evidence="3" id="KW-1185">Reference proteome</keyword>
<protein>
    <submittedName>
        <fullName evidence="2">Insulinase family protein</fullName>
    </submittedName>
</protein>
<dbReference type="InterPro" id="IPR055130">
    <property type="entry name" value="PreP_C"/>
</dbReference>
<dbReference type="InterPro" id="IPR013578">
    <property type="entry name" value="Peptidase_M16C_assoc"/>
</dbReference>
<dbReference type="KEGG" id="snan:I6N98_12580"/>
<organism evidence="2 3">
    <name type="scientific">Spongiibacter nanhainus</name>
    <dbReference type="NCBI Taxonomy" id="2794344"/>
    <lineage>
        <taxon>Bacteria</taxon>
        <taxon>Pseudomonadati</taxon>
        <taxon>Pseudomonadota</taxon>
        <taxon>Gammaproteobacteria</taxon>
        <taxon>Cellvibrionales</taxon>
        <taxon>Spongiibacteraceae</taxon>
        <taxon>Spongiibacter</taxon>
    </lineage>
</organism>
<dbReference type="InterPro" id="IPR007863">
    <property type="entry name" value="Peptidase_M16_C"/>
</dbReference>
<reference evidence="2 3" key="1">
    <citation type="submission" date="2020-12" db="EMBL/GenBank/DDBJ databases">
        <authorList>
            <person name="Shan Y."/>
        </authorList>
    </citation>
    <scope>NUCLEOTIDE SEQUENCE [LARGE SCALE GENOMIC DNA]</scope>
    <source>
        <strain evidence="3">csc3.9</strain>
    </source>
</reference>
<dbReference type="Pfam" id="PF22516">
    <property type="entry name" value="PreP_C"/>
    <property type="match status" value="1"/>
</dbReference>
<dbReference type="Proteomes" id="UP000596063">
    <property type="component" value="Chromosome"/>
</dbReference>
<evidence type="ECO:0000259" key="1">
    <source>
        <dbReference type="SMART" id="SM01264"/>
    </source>
</evidence>
<feature type="domain" description="Peptidase M16C associated" evidence="1">
    <location>
        <begin position="468"/>
        <end position="715"/>
    </location>
</feature>
<gene>
    <name evidence="2" type="ORF">I6N98_12580</name>
</gene>
<sequence>MNQLATPTRTDSFELLSREEIAALGLELSEYRHKKTGAVHYHLASDNPENVFLVALRTVPHDNTGVAHILEHTALCGSEKYPVRDPFFMMIRRSLNSFMNAMTSSDWTAYPFASSNRKDFDNLLQVYLDAVFFSRLDPLDFAQEGHRLEFAEPTNPKSELQFKGVVFNEMKGAMSSINSQLWQTLSKYLFPTVTYHYNSGGDPEAIPDLSYDELKAFYESHYHPSNAIFMTFGDIPAEEHQARFEELALHRFDALERHIHVPDEKRYHSPIRAEEGYPLPADEDPKDKTHIVMAWLLGTSTDLKTQLEAQLLAGILLDNSASPLLHALETTELGKAPSPMCGLEDSMREMVFACGVEGSNPEQRDAVEKLILDTIAKVAENGADQDTVESVLHQLELQHREIGGDSYPYGLQLTLNALGSATHRGNPRDVLDLDPALATLRENIQHSDYIPKLAQELLDNPHRVTLVLRPDQQYHDRAEAAEIQRLERIKAGLSDDDIQQIIKRSQDLAERQALKEDESILPKVTLDDVPVDIPVLEWQAAEFGSLPVEQYGRGTNGLVYQQILINLPELSDEELAILPIYTQALTELGLGDQDYLQIQARQARVCGGISAYSSMRGGIDDEQQLQAYLVLSSKALLRNASEQAQLMRDTLESVRFDEHKRLIDIVMQLRARRESAITGNGHGLAMAAASAGMSPVAQLNNALVGLPGIRDLKQLAKNLADADQSAAAATDLAQRLKRLHQKMLANPRRMLLIAEPEHLGDLEQTLAPIWTDFNASGASALDRGKIREGRKAFWSANSQVNFCAAAYPTVTSNHPDAAALTVLAVYLRNGHLHSAIREKGGAYGGGASQDSNIAAFRFFSYRDPRLKDTLADFKASIDWMLDTPVDDDALEQAVLGVVSSIDKPGSPAGEAKQDYHNRVFGRTPEQRKLFRERVIKVSGEDLLRVTQTYLKDVEPSIAVISNDSQAGKLGDWIKENGFTLEKM</sequence>
<dbReference type="Pfam" id="PF00675">
    <property type="entry name" value="Peptidase_M16"/>
    <property type="match status" value="1"/>
</dbReference>
<proteinExistence type="predicted"/>
<dbReference type="GO" id="GO:0046872">
    <property type="term" value="F:metal ion binding"/>
    <property type="evidence" value="ECO:0007669"/>
    <property type="project" value="InterPro"/>
</dbReference>
<dbReference type="Pfam" id="PF05193">
    <property type="entry name" value="Peptidase_M16_C"/>
    <property type="match status" value="1"/>
</dbReference>
<dbReference type="SUPFAM" id="SSF63411">
    <property type="entry name" value="LuxS/MPP-like metallohydrolase"/>
    <property type="match status" value="4"/>
</dbReference>
<dbReference type="Gene3D" id="3.30.830.10">
    <property type="entry name" value="Metalloenzyme, LuxS/M16 peptidase-like"/>
    <property type="match status" value="4"/>
</dbReference>
<dbReference type="InterPro" id="IPR011765">
    <property type="entry name" value="Pept_M16_N"/>
</dbReference>
<dbReference type="RefSeq" id="WP_198568697.1">
    <property type="nucleotide sequence ID" value="NZ_CP066167.1"/>
</dbReference>
<dbReference type="InterPro" id="IPR011249">
    <property type="entry name" value="Metalloenz_LuxS/M16"/>
</dbReference>
<dbReference type="Pfam" id="PF08367">
    <property type="entry name" value="M16C_assoc"/>
    <property type="match status" value="1"/>
</dbReference>
<dbReference type="AlphaFoldDB" id="A0A7T4UQC8"/>
<dbReference type="EMBL" id="CP066167">
    <property type="protein sequence ID" value="QQD17195.1"/>
    <property type="molecule type" value="Genomic_DNA"/>
</dbReference>
<dbReference type="FunFam" id="3.30.830.10:FF:000011">
    <property type="entry name" value="Presequence protease, mitochondrial"/>
    <property type="match status" value="1"/>
</dbReference>
<dbReference type="GO" id="GO:0006508">
    <property type="term" value="P:proteolysis"/>
    <property type="evidence" value="ECO:0007669"/>
    <property type="project" value="InterPro"/>
</dbReference>
<dbReference type="PANTHER" id="PTHR43016:SF13">
    <property type="entry name" value="PRESEQUENCE PROTEASE, MITOCHONDRIAL"/>
    <property type="match status" value="1"/>
</dbReference>
<name>A0A7T4UQC8_9GAMM</name>